<name>A0AAN6QAN4_9PEZI</name>
<sequence length="197" mass="21953">MLGMTLWRSLRPYCGSHRTHQEIPLSDSERRSAHGLLLFGESVATMCRSVKHTALPSYFTPVRSDGERSKGNRTLDRGERTSGRAMVGLLAGVGELNTCESFEQPLLAVRIAKALSTCSNYQVTPIDSKQGAPRGPPRPQHGVKRERGRHRRRGEHARAETTSIALPQTIRQSPRHVDFPRKQDKAGLEHAGYHRAT</sequence>
<dbReference type="Proteomes" id="UP001305647">
    <property type="component" value="Unassembled WGS sequence"/>
</dbReference>
<feature type="compositionally biased region" description="Basic and acidic residues" evidence="1">
    <location>
        <begin position="175"/>
        <end position="197"/>
    </location>
</feature>
<comment type="caution">
    <text evidence="2">The sequence shown here is derived from an EMBL/GenBank/DDBJ whole genome shotgun (WGS) entry which is preliminary data.</text>
</comment>
<evidence type="ECO:0000313" key="3">
    <source>
        <dbReference type="Proteomes" id="UP001305647"/>
    </source>
</evidence>
<proteinExistence type="predicted"/>
<protein>
    <submittedName>
        <fullName evidence="2">Uncharacterized protein</fullName>
    </submittedName>
</protein>
<dbReference type="AlphaFoldDB" id="A0AAN6QAN4"/>
<keyword evidence="3" id="KW-1185">Reference proteome</keyword>
<feature type="compositionally biased region" description="Polar residues" evidence="1">
    <location>
        <begin position="160"/>
        <end position="172"/>
    </location>
</feature>
<organism evidence="2 3">
    <name type="scientific">Parathielavia hyrcaniae</name>
    <dbReference type="NCBI Taxonomy" id="113614"/>
    <lineage>
        <taxon>Eukaryota</taxon>
        <taxon>Fungi</taxon>
        <taxon>Dikarya</taxon>
        <taxon>Ascomycota</taxon>
        <taxon>Pezizomycotina</taxon>
        <taxon>Sordariomycetes</taxon>
        <taxon>Sordariomycetidae</taxon>
        <taxon>Sordariales</taxon>
        <taxon>Chaetomiaceae</taxon>
        <taxon>Parathielavia</taxon>
    </lineage>
</organism>
<feature type="region of interest" description="Disordered" evidence="1">
    <location>
        <begin position="61"/>
        <end position="80"/>
    </location>
</feature>
<dbReference type="EMBL" id="MU863628">
    <property type="protein sequence ID" value="KAK4103747.1"/>
    <property type="molecule type" value="Genomic_DNA"/>
</dbReference>
<evidence type="ECO:0000313" key="2">
    <source>
        <dbReference type="EMBL" id="KAK4103747.1"/>
    </source>
</evidence>
<feature type="region of interest" description="Disordered" evidence="1">
    <location>
        <begin position="124"/>
        <end position="197"/>
    </location>
</feature>
<gene>
    <name evidence="2" type="ORF">N658DRAFT_285743</name>
</gene>
<reference evidence="2" key="2">
    <citation type="submission" date="2023-05" db="EMBL/GenBank/DDBJ databases">
        <authorList>
            <consortium name="Lawrence Berkeley National Laboratory"/>
            <person name="Steindorff A."/>
            <person name="Hensen N."/>
            <person name="Bonometti L."/>
            <person name="Westerberg I."/>
            <person name="Brannstrom I.O."/>
            <person name="Guillou S."/>
            <person name="Cros-Aarteil S."/>
            <person name="Calhoun S."/>
            <person name="Haridas S."/>
            <person name="Kuo A."/>
            <person name="Mondo S."/>
            <person name="Pangilinan J."/>
            <person name="Riley R."/>
            <person name="Labutti K."/>
            <person name="Andreopoulos B."/>
            <person name="Lipzen A."/>
            <person name="Chen C."/>
            <person name="Yanf M."/>
            <person name="Daum C."/>
            <person name="Ng V."/>
            <person name="Clum A."/>
            <person name="Ohm R."/>
            <person name="Martin F."/>
            <person name="Silar P."/>
            <person name="Natvig D."/>
            <person name="Lalanne C."/>
            <person name="Gautier V."/>
            <person name="Ament-Velasquez S.L."/>
            <person name="Kruys A."/>
            <person name="Hutchinson M.I."/>
            <person name="Powell A.J."/>
            <person name="Barry K."/>
            <person name="Miller A.N."/>
            <person name="Grigoriev I.V."/>
            <person name="Debuchy R."/>
            <person name="Gladieux P."/>
            <person name="Thoren M.H."/>
            <person name="Johannesson H."/>
        </authorList>
    </citation>
    <scope>NUCLEOTIDE SEQUENCE</scope>
    <source>
        <strain evidence="2">CBS 757.83</strain>
    </source>
</reference>
<reference evidence="2" key="1">
    <citation type="journal article" date="2023" name="Mol. Phylogenet. Evol.">
        <title>Genome-scale phylogeny and comparative genomics of the fungal order Sordariales.</title>
        <authorList>
            <person name="Hensen N."/>
            <person name="Bonometti L."/>
            <person name="Westerberg I."/>
            <person name="Brannstrom I.O."/>
            <person name="Guillou S."/>
            <person name="Cros-Aarteil S."/>
            <person name="Calhoun S."/>
            <person name="Haridas S."/>
            <person name="Kuo A."/>
            <person name="Mondo S."/>
            <person name="Pangilinan J."/>
            <person name="Riley R."/>
            <person name="LaButti K."/>
            <person name="Andreopoulos B."/>
            <person name="Lipzen A."/>
            <person name="Chen C."/>
            <person name="Yan M."/>
            <person name="Daum C."/>
            <person name="Ng V."/>
            <person name="Clum A."/>
            <person name="Steindorff A."/>
            <person name="Ohm R.A."/>
            <person name="Martin F."/>
            <person name="Silar P."/>
            <person name="Natvig D.O."/>
            <person name="Lalanne C."/>
            <person name="Gautier V."/>
            <person name="Ament-Velasquez S.L."/>
            <person name="Kruys A."/>
            <person name="Hutchinson M.I."/>
            <person name="Powell A.J."/>
            <person name="Barry K."/>
            <person name="Miller A.N."/>
            <person name="Grigoriev I.V."/>
            <person name="Debuchy R."/>
            <person name="Gladieux P."/>
            <person name="Hiltunen Thoren M."/>
            <person name="Johannesson H."/>
        </authorList>
    </citation>
    <scope>NUCLEOTIDE SEQUENCE</scope>
    <source>
        <strain evidence="2">CBS 757.83</strain>
    </source>
</reference>
<evidence type="ECO:0000256" key="1">
    <source>
        <dbReference type="SAM" id="MobiDB-lite"/>
    </source>
</evidence>
<accession>A0AAN6QAN4</accession>
<feature type="compositionally biased region" description="Basic and acidic residues" evidence="1">
    <location>
        <begin position="64"/>
        <end position="80"/>
    </location>
</feature>
<feature type="compositionally biased region" description="Basic residues" evidence="1">
    <location>
        <begin position="141"/>
        <end position="155"/>
    </location>
</feature>